<evidence type="ECO:0000313" key="2">
    <source>
        <dbReference type="Proteomes" id="UP001180453"/>
    </source>
</evidence>
<evidence type="ECO:0000313" key="1">
    <source>
        <dbReference type="EMBL" id="MDR7271050.1"/>
    </source>
</evidence>
<dbReference type="Proteomes" id="UP001180453">
    <property type="component" value="Unassembled WGS sequence"/>
</dbReference>
<evidence type="ECO:0008006" key="3">
    <source>
        <dbReference type="Google" id="ProtNLM"/>
    </source>
</evidence>
<dbReference type="EMBL" id="JAVDXU010000002">
    <property type="protein sequence ID" value="MDR7271050.1"/>
    <property type="molecule type" value="Genomic_DNA"/>
</dbReference>
<comment type="caution">
    <text evidence="1">The sequence shown here is derived from an EMBL/GenBank/DDBJ whole genome shotgun (WGS) entry which is preliminary data.</text>
</comment>
<protein>
    <recommendedName>
        <fullName evidence="3">DUF3617 family protein</fullName>
    </recommendedName>
</protein>
<sequence>MVLSAAALPAGAAPVLEVNPGLWASDSEIWINGQSMKPGLTALRAKLRSRLTDAQKAEMDKQQAAQKQACLTPQQSRIDLAAYLESALSGSGPWKCEASATKMNTSEAVGSYACRTSGGGVTKGKFNAVYGPTSYRIELNGRGNAVDGRTGDAISTDEVDQRMLSTGRWLGSSC</sequence>
<name>A0ABU1YQB4_ROSSA</name>
<reference evidence="1 2" key="1">
    <citation type="submission" date="2023-07" db="EMBL/GenBank/DDBJ databases">
        <title>Sorghum-associated microbial communities from plants grown in Nebraska, USA.</title>
        <authorList>
            <person name="Schachtman D."/>
        </authorList>
    </citation>
    <scope>NUCLEOTIDE SEQUENCE [LARGE SCALE GENOMIC DNA]</scope>
    <source>
        <strain evidence="1 2">BE314</strain>
    </source>
</reference>
<proteinExistence type="predicted"/>
<accession>A0ABU1YQB4</accession>
<dbReference type="InterPro" id="IPR022061">
    <property type="entry name" value="DUF3617"/>
</dbReference>
<dbReference type="RefSeq" id="WP_310267534.1">
    <property type="nucleotide sequence ID" value="NZ_JAVDXU010000002.1"/>
</dbReference>
<keyword evidence="2" id="KW-1185">Reference proteome</keyword>
<dbReference type="Pfam" id="PF12276">
    <property type="entry name" value="DUF3617"/>
    <property type="match status" value="1"/>
</dbReference>
<gene>
    <name evidence="1" type="ORF">J2X20_003708</name>
</gene>
<organism evidence="1 2">
    <name type="scientific">Roseateles saccharophilus</name>
    <name type="common">Pseudomonas saccharophila</name>
    <dbReference type="NCBI Taxonomy" id="304"/>
    <lineage>
        <taxon>Bacteria</taxon>
        <taxon>Pseudomonadati</taxon>
        <taxon>Pseudomonadota</taxon>
        <taxon>Betaproteobacteria</taxon>
        <taxon>Burkholderiales</taxon>
        <taxon>Sphaerotilaceae</taxon>
        <taxon>Roseateles</taxon>
    </lineage>
</organism>